<dbReference type="InterPro" id="IPR017853">
    <property type="entry name" value="GH"/>
</dbReference>
<dbReference type="GO" id="GO:0042742">
    <property type="term" value="P:defense response to bacterium"/>
    <property type="evidence" value="ECO:0007669"/>
    <property type="project" value="UniProtKB-KW"/>
</dbReference>
<evidence type="ECO:0000256" key="5">
    <source>
        <dbReference type="ARBA" id="ARBA00022638"/>
    </source>
</evidence>
<evidence type="ECO:0000313" key="10">
    <source>
        <dbReference type="EMBL" id="QWY82766.1"/>
    </source>
</evidence>
<sequence>MTTYLNPEEPQWPTTQGFGMFPGGFNPVGGHTGRDKGTPTGRPLRAPADGVIKLAGNAGPWNTNPYWLEGSFAGLSVVLDTGAFAFTFNHLSKIMVTVGQKVKQGDVLALSGNSGGATSGSHHHFECMPDGWNFNNGTYGRINPDTVCKGYFNAPASVPLLPNQRLNGPQITRQRKEASTGSAIIREIPASQLEVWEGFVHGQKVTVNGFTSDVWFKDKVGYAWCGGFTSQSTAGLPDLTPRKALAANQRLTGPAGANQRKEAKTKAAVVREIPGNSVEIFTGFVRGEKVTVNGLTSDLWYVDAKGFAWAGGFTTQSVVGLPDLTVVAPPKPVPPAPAVPAFAYLNGIDVSTYQEAAALNTLSSDFYWIKASEGGGDFSDKDLASNVAEARLAGKPVGFYHFARPLVTAENTAAEEARSFLAVIRPHLQLGDVVALDWEAENQHRTDWALEWLTLVESAVGATPLIYLNAAAINGGDWAKVEAKYPLWYAGYGENLPVNGFVPPRTKPDVTWAAGVAAWQYTSKGRLSGYGGDLDLNIFYGTLEELRALGATRLLADPVPNPPVVTPDPPVADTDKDSNLEEFSQWVGSWLVENFNNRKK</sequence>
<dbReference type="KEGG" id="vg:77932284"/>
<comment type="similarity">
    <text evidence="2">Belongs to the glycosyl hydrolase 25 family.</text>
</comment>
<protein>
    <recommendedName>
        <fullName evidence="3">lysozyme</fullName>
        <ecNumber evidence="3">3.2.1.17</ecNumber>
    </recommendedName>
</protein>
<keyword evidence="4" id="KW-0929">Antimicrobial</keyword>
<dbReference type="GO" id="GO:0016052">
    <property type="term" value="P:carbohydrate catabolic process"/>
    <property type="evidence" value="ECO:0007669"/>
    <property type="project" value="TreeGrafter"/>
</dbReference>
<proteinExistence type="inferred from homology"/>
<dbReference type="EC" id="3.2.1.17" evidence="3"/>
<dbReference type="SMART" id="SM00641">
    <property type="entry name" value="Glyco_25"/>
    <property type="match status" value="1"/>
</dbReference>
<dbReference type="CDD" id="cd12797">
    <property type="entry name" value="M23_peptidase"/>
    <property type="match status" value="1"/>
</dbReference>
<dbReference type="EMBL" id="MW862992">
    <property type="protein sequence ID" value="QWY82766.1"/>
    <property type="molecule type" value="Genomic_DNA"/>
</dbReference>
<evidence type="ECO:0000256" key="1">
    <source>
        <dbReference type="ARBA" id="ARBA00000632"/>
    </source>
</evidence>
<feature type="domain" description="M23ase beta-sheet core" evidence="9">
    <location>
        <begin position="30"/>
        <end position="135"/>
    </location>
</feature>
<dbReference type="GeneID" id="77932284"/>
<dbReference type="Pfam" id="PF01183">
    <property type="entry name" value="Glyco_hydro_25"/>
    <property type="match status" value="1"/>
</dbReference>
<accession>A0A8F3ECN3</accession>
<evidence type="ECO:0000259" key="9">
    <source>
        <dbReference type="Pfam" id="PF01551"/>
    </source>
</evidence>
<organism evidence="10 11">
    <name type="scientific">Arthrobacter phage SilentRX</name>
    <dbReference type="NCBI Taxonomy" id="2836091"/>
    <lineage>
        <taxon>Viruses</taxon>
        <taxon>Duplodnaviria</taxon>
        <taxon>Heunggongvirae</taxon>
        <taxon>Uroviricota</taxon>
        <taxon>Caudoviricetes</taxon>
        <taxon>Silentrexvirus</taxon>
        <taxon>Silentrexvirus silentrx</taxon>
    </lineage>
</organism>
<keyword evidence="6" id="KW-0378">Hydrolase</keyword>
<dbReference type="InterPro" id="IPR016047">
    <property type="entry name" value="M23ase_b-sheet_dom"/>
</dbReference>
<dbReference type="CDD" id="cd00599">
    <property type="entry name" value="GH25_muramidase"/>
    <property type="match status" value="1"/>
</dbReference>
<dbReference type="GO" id="GO:0031640">
    <property type="term" value="P:killing of cells of another organism"/>
    <property type="evidence" value="ECO:0007669"/>
    <property type="project" value="UniProtKB-KW"/>
</dbReference>
<evidence type="ECO:0000256" key="7">
    <source>
        <dbReference type="ARBA" id="ARBA00023295"/>
    </source>
</evidence>
<dbReference type="RefSeq" id="YP_010656406.1">
    <property type="nucleotide sequence ID" value="NC_070838.1"/>
</dbReference>
<dbReference type="InterPro" id="IPR002053">
    <property type="entry name" value="Glyco_hydro_25"/>
</dbReference>
<dbReference type="SUPFAM" id="SSF51445">
    <property type="entry name" value="(Trans)glycosidases"/>
    <property type="match status" value="1"/>
</dbReference>
<dbReference type="PROSITE" id="PS51904">
    <property type="entry name" value="GLYCOSYL_HYDROL_F25_2"/>
    <property type="match status" value="1"/>
</dbReference>
<name>A0A8F3ECN3_9CAUD</name>
<feature type="compositionally biased region" description="Gly residues" evidence="8">
    <location>
        <begin position="20"/>
        <end position="31"/>
    </location>
</feature>
<feature type="region of interest" description="Disordered" evidence="8">
    <location>
        <begin position="1"/>
        <end position="42"/>
    </location>
</feature>
<keyword evidence="7" id="KW-0326">Glycosidase</keyword>
<comment type="catalytic activity">
    <reaction evidence="1">
        <text>Hydrolysis of (1-&gt;4)-beta-linkages between N-acetylmuramic acid and N-acetyl-D-glucosamine residues in a peptidoglycan and between N-acetyl-D-glucosamine residues in chitodextrins.</text>
        <dbReference type="EC" id="3.2.1.17"/>
    </reaction>
</comment>
<dbReference type="Gene3D" id="2.70.70.10">
    <property type="entry name" value="Glucose Permease (Domain IIA)"/>
    <property type="match status" value="1"/>
</dbReference>
<gene>
    <name evidence="10" type="primary">25</name>
    <name evidence="10" type="ORF">SEA_SILENTRX_25</name>
</gene>
<reference evidence="10" key="1">
    <citation type="submission" date="2021-04" db="EMBL/GenBank/DDBJ databases">
        <authorList>
            <person name="Edwards E.G."/>
            <person name="Siddiqui F.A."/>
            <person name="Anastasi R.E."/>
            <person name="Conroy D.J."/>
            <person name="Gerton T.J."/>
            <person name="Laizure I.E."/>
            <person name="Reynolds J.D."/>
            <person name="Ulker M."/>
            <person name="Ouellette S.K."/>
            <person name="Duggan K.O."/>
            <person name="Johnson K.C."/>
            <person name="MacLea K.S."/>
            <person name="Garlena R.A."/>
            <person name="Russell D.A."/>
            <person name="Jacobs-Sera D."/>
            <person name="Hatfull G.F."/>
        </authorList>
    </citation>
    <scope>NUCLEOTIDE SEQUENCE</scope>
</reference>
<evidence type="ECO:0000256" key="2">
    <source>
        <dbReference type="ARBA" id="ARBA00010646"/>
    </source>
</evidence>
<evidence type="ECO:0000313" key="11">
    <source>
        <dbReference type="Proteomes" id="UP000693725"/>
    </source>
</evidence>
<dbReference type="GO" id="GO:0009253">
    <property type="term" value="P:peptidoglycan catabolic process"/>
    <property type="evidence" value="ECO:0007669"/>
    <property type="project" value="InterPro"/>
</dbReference>
<dbReference type="GO" id="GO:0016998">
    <property type="term" value="P:cell wall macromolecule catabolic process"/>
    <property type="evidence" value="ECO:0007669"/>
    <property type="project" value="InterPro"/>
</dbReference>
<dbReference type="PANTHER" id="PTHR34135">
    <property type="entry name" value="LYSOZYME"/>
    <property type="match status" value="1"/>
</dbReference>
<dbReference type="InterPro" id="IPR011055">
    <property type="entry name" value="Dup_hybrid_motif"/>
</dbReference>
<dbReference type="PANTHER" id="PTHR34135:SF2">
    <property type="entry name" value="LYSOZYME"/>
    <property type="match status" value="1"/>
</dbReference>
<keyword evidence="5" id="KW-0081">Bacteriolytic enzyme</keyword>
<evidence type="ECO:0000256" key="6">
    <source>
        <dbReference type="ARBA" id="ARBA00022801"/>
    </source>
</evidence>
<evidence type="ECO:0000256" key="8">
    <source>
        <dbReference type="SAM" id="MobiDB-lite"/>
    </source>
</evidence>
<dbReference type="InterPro" id="IPR018077">
    <property type="entry name" value="Glyco_hydro_fam25_subgr"/>
</dbReference>
<dbReference type="Gene3D" id="3.20.20.80">
    <property type="entry name" value="Glycosidases"/>
    <property type="match status" value="1"/>
</dbReference>
<dbReference type="Proteomes" id="UP000693725">
    <property type="component" value="Segment"/>
</dbReference>
<dbReference type="Pfam" id="PF01551">
    <property type="entry name" value="Peptidase_M23"/>
    <property type="match status" value="1"/>
</dbReference>
<evidence type="ECO:0000256" key="4">
    <source>
        <dbReference type="ARBA" id="ARBA00022529"/>
    </source>
</evidence>
<dbReference type="SUPFAM" id="SSF51261">
    <property type="entry name" value="Duplicated hybrid motif"/>
    <property type="match status" value="1"/>
</dbReference>
<keyword evidence="11" id="KW-1185">Reference proteome</keyword>
<dbReference type="GO" id="GO:0003796">
    <property type="term" value="F:lysozyme activity"/>
    <property type="evidence" value="ECO:0007669"/>
    <property type="project" value="UniProtKB-EC"/>
</dbReference>
<evidence type="ECO:0000256" key="3">
    <source>
        <dbReference type="ARBA" id="ARBA00012732"/>
    </source>
</evidence>